<gene>
    <name evidence="12" type="ORF">ENI32_04990</name>
    <name evidence="13" type="ORF">SBU_001517</name>
</gene>
<keyword evidence="4 10" id="KW-1003">Cell membrane</keyword>
<keyword evidence="8 10" id="KW-0472">Membrane</keyword>
<sequence>MHAIEVCNLSYSYPDGTQALKEVNLSVEDGKKTAILGPNGSGKSTLFYHLNGIFLPQTGRVIVKGREITKKNLDWIRSTVGLVFQNPDDQLFAPTVKDDVSFGPSNLRLPGEEVEKRVGESLEIVGMTGFERVPPHHLSTGQKKRVAIAGILAMDPEILVFDEPLSGLDPRGQTELIELLDELNAEGKTIVVSTHDVDFASAWADEIYLLQRGMVYARGHPSEIFSNEDVVRATDLRFPVVVKVHKEFEAHGIYEKVDRIPLSIIDLVENLNGSEKRESGKIWVVRIPGMKEGGADAVNLDELKKVLDLDPDKTGAMGTTAKACAKMLGIESDFESDVIDSAISEAIRGGNVLVFASGGMSDLVSRRVEEYNRKSGKTIRWERLI</sequence>
<dbReference type="FunFam" id="3.40.50.300:FF:000224">
    <property type="entry name" value="Energy-coupling factor transporter ATP-binding protein EcfA"/>
    <property type="match status" value="1"/>
</dbReference>
<organism evidence="13 14">
    <name type="scientific">Candidatus Syntropharchaeum butanivorans</name>
    <dbReference type="NCBI Taxonomy" id="1839936"/>
    <lineage>
        <taxon>Archaea</taxon>
        <taxon>Methanobacteriati</taxon>
        <taxon>Methanobacteriota</taxon>
        <taxon>Stenosarchaea group</taxon>
        <taxon>Methanomicrobia</taxon>
        <taxon>Methanosarcinales</taxon>
        <taxon>ANME-2 cluster</taxon>
        <taxon>Candidatus Syntropharchaeum</taxon>
    </lineage>
</organism>
<dbReference type="PROSITE" id="PS50893">
    <property type="entry name" value="ABC_TRANSPORTER_2"/>
    <property type="match status" value="1"/>
</dbReference>
<dbReference type="GO" id="GO:0006824">
    <property type="term" value="P:cobalt ion transport"/>
    <property type="evidence" value="ECO:0007669"/>
    <property type="project" value="InterPro"/>
</dbReference>
<evidence type="ECO:0000313" key="14">
    <source>
        <dbReference type="Proteomes" id="UP000185779"/>
    </source>
</evidence>
<comment type="function">
    <text evidence="9">Probably part of an ABC transporter complex. Responsible for energy coupling to the transport system.</text>
</comment>
<proteinExistence type="inferred from homology"/>
<reference evidence="12" key="2">
    <citation type="journal article" date="2020" name="mSystems">
        <title>Genome- and Community-Level Interaction Insights into Carbon Utilization and Element Cycling Functions of Hydrothermarchaeota in Hydrothermal Sediment.</title>
        <authorList>
            <person name="Zhou Z."/>
            <person name="Liu Y."/>
            <person name="Xu W."/>
            <person name="Pan J."/>
            <person name="Luo Z.H."/>
            <person name="Li M."/>
        </authorList>
    </citation>
    <scope>NUCLEOTIDE SEQUENCE [LARGE SCALE GENOMIC DNA]</scope>
    <source>
        <strain evidence="12">HyVt-386</strain>
    </source>
</reference>
<dbReference type="AlphaFoldDB" id="A0A1F2P2W5"/>
<evidence type="ECO:0000256" key="10">
    <source>
        <dbReference type="RuleBase" id="RU364103"/>
    </source>
</evidence>
<evidence type="ECO:0000256" key="2">
    <source>
        <dbReference type="ARBA" id="ARBA00005417"/>
    </source>
</evidence>
<keyword evidence="6 10" id="KW-0067">ATP-binding</keyword>
<protein>
    <recommendedName>
        <fullName evidence="10">ABC transporter ATP-binding protein</fullName>
    </recommendedName>
</protein>
<keyword evidence="5 10" id="KW-0547">Nucleotide-binding</keyword>
<comment type="caution">
    <text evidence="13">The sequence shown here is derived from an EMBL/GenBank/DDBJ whole genome shotgun (WGS) entry which is preliminary data.</text>
</comment>
<keyword evidence="3 10" id="KW-0813">Transport</keyword>
<evidence type="ECO:0000256" key="5">
    <source>
        <dbReference type="ARBA" id="ARBA00022741"/>
    </source>
</evidence>
<dbReference type="InterPro" id="IPR050095">
    <property type="entry name" value="ECF_ABC_transporter_ATP-bd"/>
</dbReference>
<name>A0A1F2P2W5_9EURY</name>
<dbReference type="SUPFAM" id="SSF52540">
    <property type="entry name" value="P-loop containing nucleoside triphosphate hydrolases"/>
    <property type="match status" value="1"/>
</dbReference>
<dbReference type="GO" id="GO:0042626">
    <property type="term" value="F:ATPase-coupled transmembrane transporter activity"/>
    <property type="evidence" value="ECO:0007669"/>
    <property type="project" value="TreeGrafter"/>
</dbReference>
<dbReference type="EMBL" id="DRIE01000086">
    <property type="protein sequence ID" value="HEC57220.1"/>
    <property type="molecule type" value="Genomic_DNA"/>
</dbReference>
<feature type="domain" description="ABC transporter" evidence="11">
    <location>
        <begin position="4"/>
        <end position="237"/>
    </location>
</feature>
<dbReference type="InterPro" id="IPR003593">
    <property type="entry name" value="AAA+_ATPase"/>
</dbReference>
<evidence type="ECO:0000256" key="3">
    <source>
        <dbReference type="ARBA" id="ARBA00022448"/>
    </source>
</evidence>
<dbReference type="Proteomes" id="UP000885936">
    <property type="component" value="Unassembled WGS sequence"/>
</dbReference>
<evidence type="ECO:0000313" key="13">
    <source>
        <dbReference type="EMBL" id="OFV65589.1"/>
    </source>
</evidence>
<dbReference type="CDD" id="cd03225">
    <property type="entry name" value="ABC_cobalt_CbiO_domain1"/>
    <property type="match status" value="1"/>
</dbReference>
<dbReference type="PANTHER" id="PTHR43553">
    <property type="entry name" value="HEAVY METAL TRANSPORTER"/>
    <property type="match status" value="1"/>
</dbReference>
<dbReference type="PATRIC" id="fig|1839936.3.peg.1540"/>
<comment type="function">
    <text evidence="10">Part of an ABC transporter complex. Responsible for energy coupling to the transport system.</text>
</comment>
<comment type="similarity">
    <text evidence="2 10">Belongs to the ABC transporter superfamily.</text>
</comment>
<dbReference type="InterPro" id="IPR057161">
    <property type="entry name" value="DUF7839"/>
</dbReference>
<dbReference type="GO" id="GO:0005524">
    <property type="term" value="F:ATP binding"/>
    <property type="evidence" value="ECO:0007669"/>
    <property type="project" value="UniProtKB-UniRule"/>
</dbReference>
<dbReference type="InterPro" id="IPR015856">
    <property type="entry name" value="ABC_transpr_CbiO/EcfA_su"/>
</dbReference>
<comment type="subcellular location">
    <subcellularLocation>
        <location evidence="1 10">Cell membrane</location>
        <topology evidence="1 10">Peripheral membrane protein</topology>
    </subcellularLocation>
</comment>
<dbReference type="EMBL" id="LYOR01000010">
    <property type="protein sequence ID" value="OFV65589.1"/>
    <property type="molecule type" value="Genomic_DNA"/>
</dbReference>
<accession>A0A1F2P2W5</accession>
<dbReference type="InterPro" id="IPR005876">
    <property type="entry name" value="Co_trans_ATP-bd"/>
</dbReference>
<dbReference type="PANTHER" id="PTHR43553:SF24">
    <property type="entry name" value="ENERGY-COUPLING FACTOR TRANSPORTER ATP-BINDING PROTEIN ECFA1"/>
    <property type="match status" value="1"/>
</dbReference>
<reference evidence="13 14" key="1">
    <citation type="submission" date="2016-05" db="EMBL/GenBank/DDBJ databases">
        <title>Microbial consortia oxidize butane by reversing methanogenesis.</title>
        <authorList>
            <person name="Laso-Perez R."/>
            <person name="Richter M."/>
            <person name="Wegener G."/>
            <person name="Musat F."/>
        </authorList>
    </citation>
    <scope>NUCLEOTIDE SEQUENCE [LARGE SCALE GENOMIC DNA]</scope>
    <source>
        <strain evidence="13">BOX1</strain>
    </source>
</reference>
<evidence type="ECO:0000256" key="8">
    <source>
        <dbReference type="ARBA" id="ARBA00023136"/>
    </source>
</evidence>
<dbReference type="Pfam" id="PF00005">
    <property type="entry name" value="ABC_tran"/>
    <property type="match status" value="1"/>
</dbReference>
<keyword evidence="14" id="KW-1185">Reference proteome</keyword>
<evidence type="ECO:0000259" key="11">
    <source>
        <dbReference type="PROSITE" id="PS50893"/>
    </source>
</evidence>
<dbReference type="NCBIfam" id="TIGR01166">
    <property type="entry name" value="cbiO"/>
    <property type="match status" value="1"/>
</dbReference>
<dbReference type="InterPro" id="IPR003439">
    <property type="entry name" value="ABC_transporter-like_ATP-bd"/>
</dbReference>
<dbReference type="InterPro" id="IPR027417">
    <property type="entry name" value="P-loop_NTPase"/>
</dbReference>
<evidence type="ECO:0000313" key="12">
    <source>
        <dbReference type="EMBL" id="HEC57220.1"/>
    </source>
</evidence>
<keyword evidence="7" id="KW-1278">Translocase</keyword>
<evidence type="ECO:0000256" key="9">
    <source>
        <dbReference type="ARBA" id="ARBA00025157"/>
    </source>
</evidence>
<evidence type="ECO:0000256" key="6">
    <source>
        <dbReference type="ARBA" id="ARBA00022840"/>
    </source>
</evidence>
<dbReference type="Pfam" id="PF25211">
    <property type="entry name" value="DUF7839"/>
    <property type="match status" value="1"/>
</dbReference>
<dbReference type="SMART" id="SM00382">
    <property type="entry name" value="AAA"/>
    <property type="match status" value="1"/>
</dbReference>
<evidence type="ECO:0000256" key="7">
    <source>
        <dbReference type="ARBA" id="ARBA00022967"/>
    </source>
</evidence>
<dbReference type="GO" id="GO:0043190">
    <property type="term" value="C:ATP-binding cassette (ABC) transporter complex"/>
    <property type="evidence" value="ECO:0007669"/>
    <property type="project" value="TreeGrafter"/>
</dbReference>
<dbReference type="GO" id="GO:0016887">
    <property type="term" value="F:ATP hydrolysis activity"/>
    <property type="evidence" value="ECO:0007669"/>
    <property type="project" value="InterPro"/>
</dbReference>
<dbReference type="Proteomes" id="UP000185779">
    <property type="component" value="Unassembled WGS sequence"/>
</dbReference>
<dbReference type="Gene3D" id="3.40.50.300">
    <property type="entry name" value="P-loop containing nucleotide triphosphate hydrolases"/>
    <property type="match status" value="1"/>
</dbReference>
<dbReference type="STRING" id="1839936.SBU_001517"/>
<evidence type="ECO:0000256" key="4">
    <source>
        <dbReference type="ARBA" id="ARBA00022475"/>
    </source>
</evidence>
<evidence type="ECO:0000256" key="1">
    <source>
        <dbReference type="ARBA" id="ARBA00004202"/>
    </source>
</evidence>